<dbReference type="Proteomes" id="UP000002613">
    <property type="component" value="Chromosome"/>
</dbReference>
<accession>D3S2D2</accession>
<dbReference type="RefSeq" id="WP_012966956.1">
    <property type="nucleotide sequence ID" value="NC_013849.1"/>
</dbReference>
<protein>
    <submittedName>
        <fullName evidence="1">Uncharacterized protein</fullName>
    </submittedName>
</protein>
<reference evidence="1 2" key="2">
    <citation type="journal article" date="2011" name="Stand. Genomic Sci.">
        <title>Complete genome sequence of Ferroglobus placidus AEDII12DO.</title>
        <authorList>
            <person name="Anderson I."/>
            <person name="Risso C."/>
            <person name="Holmes D."/>
            <person name="Lucas S."/>
            <person name="Copeland A."/>
            <person name="Lapidus A."/>
            <person name="Cheng J.F."/>
            <person name="Bruce D."/>
            <person name="Goodwin L."/>
            <person name="Pitluck S."/>
            <person name="Saunders E."/>
            <person name="Brettin T."/>
            <person name="Detter J.C."/>
            <person name="Han C."/>
            <person name="Tapia R."/>
            <person name="Larimer F."/>
            <person name="Land M."/>
            <person name="Hauser L."/>
            <person name="Woyke T."/>
            <person name="Lovley D."/>
            <person name="Kyrpides N."/>
            <person name="Ivanova N."/>
        </authorList>
    </citation>
    <scope>NUCLEOTIDE SEQUENCE [LARGE SCALE GENOMIC DNA]</scope>
    <source>
        <strain evidence="2">DSM 10642 / AEDII12DO</strain>
    </source>
</reference>
<reference evidence="2" key="1">
    <citation type="submission" date="2010-02" db="EMBL/GenBank/DDBJ databases">
        <title>Complete sequence of Ferroglobus placidus DSM 10642.</title>
        <authorList>
            <consortium name="US DOE Joint Genome Institute"/>
            <person name="Lucas S."/>
            <person name="Copeland A."/>
            <person name="Lapidus A."/>
            <person name="Cheng J.-F."/>
            <person name="Bruce D."/>
            <person name="Goodwin L."/>
            <person name="Pitluck S."/>
            <person name="Saunders E."/>
            <person name="Brettin T."/>
            <person name="Detter J.C."/>
            <person name="Han C."/>
            <person name="Tapia R."/>
            <person name="Larimer F."/>
            <person name="Land M."/>
            <person name="Hauser L."/>
            <person name="Kyrpides N."/>
            <person name="Ivanova N."/>
            <person name="Holmes D."/>
            <person name="Lovley D."/>
            <person name="Kyrpides N."/>
            <person name="Anderson I.J."/>
            <person name="Woyke T."/>
        </authorList>
    </citation>
    <scope>NUCLEOTIDE SEQUENCE [LARGE SCALE GENOMIC DNA]</scope>
    <source>
        <strain evidence="2">DSM 10642 / AEDII12DO</strain>
    </source>
</reference>
<dbReference type="AlphaFoldDB" id="D3S2D2"/>
<keyword evidence="2" id="KW-1185">Reference proteome</keyword>
<dbReference type="InterPro" id="IPR037914">
    <property type="entry name" value="SpoVT-AbrB_sf"/>
</dbReference>
<dbReference type="STRING" id="589924.Ferp_2516"/>
<gene>
    <name evidence="1" type="ordered locus">Ferp_2516</name>
</gene>
<organism evidence="1 2">
    <name type="scientific">Ferroglobus placidus (strain DSM 10642 / AEDII12DO)</name>
    <dbReference type="NCBI Taxonomy" id="589924"/>
    <lineage>
        <taxon>Archaea</taxon>
        <taxon>Methanobacteriati</taxon>
        <taxon>Methanobacteriota</taxon>
        <taxon>Archaeoglobi</taxon>
        <taxon>Archaeoglobales</taxon>
        <taxon>Archaeoglobaceae</taxon>
        <taxon>Ferroglobus</taxon>
    </lineage>
</organism>
<evidence type="ECO:0000313" key="1">
    <source>
        <dbReference type="EMBL" id="ADC66623.1"/>
    </source>
</evidence>
<dbReference type="GeneID" id="8780059"/>
<dbReference type="SUPFAM" id="SSF89447">
    <property type="entry name" value="AbrB/MazE/MraZ-like"/>
    <property type="match status" value="1"/>
</dbReference>
<sequence length="139" mass="15640">MGLHFNDDTVLGNLFASELSEVVEKGLSLQELVELGKLSRKPLKIERFGDKTLTKLVKIFEKLSSIEDTLKKIMAVRSAILVDSIIASSARYEELQKVRRLGNGLCVYLSRKLRNYFEVVEGDTVSVKVVDGKVILERI</sequence>
<dbReference type="EMBL" id="CP001899">
    <property type="protein sequence ID" value="ADC66623.1"/>
    <property type="molecule type" value="Genomic_DNA"/>
</dbReference>
<proteinExistence type="predicted"/>
<name>D3S2D2_FERPA</name>
<dbReference type="HOGENOM" id="CLU_1840482_0_0_2"/>
<dbReference type="PaxDb" id="589924-Ferp_2516"/>
<evidence type="ECO:0000313" key="2">
    <source>
        <dbReference type="Proteomes" id="UP000002613"/>
    </source>
</evidence>
<dbReference type="KEGG" id="fpl:Ferp_2516"/>